<evidence type="ECO:0000259" key="9">
    <source>
        <dbReference type="SMART" id="SM00822"/>
    </source>
</evidence>
<dbReference type="GO" id="GO:0051287">
    <property type="term" value="F:NAD binding"/>
    <property type="evidence" value="ECO:0007669"/>
    <property type="project" value="UniProtKB-UniRule"/>
</dbReference>
<dbReference type="Gene3D" id="3.40.50.720">
    <property type="entry name" value="NAD(P)-binding Rossmann-like Domain"/>
    <property type="match status" value="1"/>
</dbReference>
<comment type="function">
    <text evidence="1 8">Catalyzes the NADPH-dependent reduction of beta-ketoacyl-ACP substrates to beta-hydroxyacyl-ACP products, the first reductive step in the elongation cycle of fatty acid biosynthesis.</text>
</comment>
<feature type="binding site" evidence="7">
    <location>
        <begin position="156"/>
        <end position="160"/>
    </location>
    <ligand>
        <name>NADP(+)</name>
        <dbReference type="ChEBI" id="CHEBI:58349"/>
    </ligand>
</feature>
<dbReference type="PROSITE" id="PS00061">
    <property type="entry name" value="ADH_SHORT"/>
    <property type="match status" value="1"/>
</dbReference>
<keyword evidence="4 8" id="KW-0560">Oxidoreductase</keyword>
<feature type="binding site" evidence="7">
    <location>
        <begin position="13"/>
        <end position="16"/>
    </location>
    <ligand>
        <name>NADP(+)</name>
        <dbReference type="ChEBI" id="CHEBI:58349"/>
    </ligand>
</feature>
<feature type="binding site" evidence="7">
    <location>
        <position position="189"/>
    </location>
    <ligand>
        <name>NADP(+)</name>
        <dbReference type="ChEBI" id="CHEBI:58349"/>
    </ligand>
</feature>
<dbReference type="PANTHER" id="PTHR42879">
    <property type="entry name" value="3-OXOACYL-(ACYL-CARRIER-PROTEIN) REDUCTASE"/>
    <property type="match status" value="1"/>
</dbReference>
<dbReference type="GO" id="GO:0006633">
    <property type="term" value="P:fatty acid biosynthetic process"/>
    <property type="evidence" value="ECO:0007669"/>
    <property type="project" value="UniProtKB-UniPathway"/>
</dbReference>
<dbReference type="InterPro" id="IPR011284">
    <property type="entry name" value="3oxo_ACP_reduc"/>
</dbReference>
<dbReference type="SMART" id="SM00822">
    <property type="entry name" value="PKS_KR"/>
    <property type="match status" value="1"/>
</dbReference>
<evidence type="ECO:0000256" key="2">
    <source>
        <dbReference type="ARBA" id="ARBA00006484"/>
    </source>
</evidence>
<dbReference type="InterPro" id="IPR002347">
    <property type="entry name" value="SDR_fam"/>
</dbReference>
<feature type="domain" description="Ketoreductase" evidence="9">
    <location>
        <begin position="7"/>
        <end position="192"/>
    </location>
</feature>
<evidence type="ECO:0000256" key="7">
    <source>
        <dbReference type="PIRSR" id="PIRSR611284-2"/>
    </source>
</evidence>
<dbReference type="PRINTS" id="PR00081">
    <property type="entry name" value="GDHRDH"/>
</dbReference>
<dbReference type="EC" id="1.1.1.100" evidence="8"/>
<keyword evidence="8" id="KW-0444">Lipid biosynthesis</keyword>
<evidence type="ECO:0000256" key="6">
    <source>
        <dbReference type="PIRSR" id="PIRSR611284-1"/>
    </source>
</evidence>
<comment type="pathway">
    <text evidence="8">Lipid metabolism; fatty acid biosynthesis.</text>
</comment>
<dbReference type="EMBL" id="JRLW01000004">
    <property type="protein sequence ID" value="KGO90022.1"/>
    <property type="molecule type" value="Genomic_DNA"/>
</dbReference>
<feature type="active site" description="Proton acceptor" evidence="6">
    <location>
        <position position="156"/>
    </location>
</feature>
<comment type="subunit">
    <text evidence="8">Homotetramer.</text>
</comment>
<keyword evidence="11" id="KW-1185">Reference proteome</keyword>
<evidence type="ECO:0000256" key="3">
    <source>
        <dbReference type="ARBA" id="ARBA00022857"/>
    </source>
</evidence>
<dbReference type="STRING" id="1121899.GCA_000430025_01322"/>
<dbReference type="GO" id="GO:0004316">
    <property type="term" value="F:3-oxoacyl-[acyl-carrier-protein] reductase (NADPH) activity"/>
    <property type="evidence" value="ECO:0007669"/>
    <property type="project" value="UniProtKB-UniRule"/>
</dbReference>
<dbReference type="NCBIfam" id="NF005559">
    <property type="entry name" value="PRK07231.1"/>
    <property type="match status" value="1"/>
</dbReference>
<dbReference type="PRINTS" id="PR00080">
    <property type="entry name" value="SDRFAMILY"/>
</dbReference>
<evidence type="ECO:0000256" key="5">
    <source>
        <dbReference type="ARBA" id="ARBA00048508"/>
    </source>
</evidence>
<feature type="binding site" evidence="7">
    <location>
        <position position="91"/>
    </location>
    <ligand>
        <name>NADP(+)</name>
        <dbReference type="ChEBI" id="CHEBI:58349"/>
    </ligand>
</feature>
<dbReference type="Proteomes" id="UP000030121">
    <property type="component" value="Unassembled WGS sequence"/>
</dbReference>
<evidence type="ECO:0000256" key="4">
    <source>
        <dbReference type="ARBA" id="ARBA00023002"/>
    </source>
</evidence>
<keyword evidence="8" id="KW-0275">Fatty acid biosynthesis</keyword>
<dbReference type="CDD" id="cd05333">
    <property type="entry name" value="BKR_SDR_c"/>
    <property type="match status" value="1"/>
</dbReference>
<dbReference type="Pfam" id="PF13561">
    <property type="entry name" value="adh_short_C2"/>
    <property type="match status" value="1"/>
</dbReference>
<keyword evidence="8" id="KW-0276">Fatty acid metabolism</keyword>
<name>A0A0A2MBF7_9FLAO</name>
<dbReference type="eggNOG" id="COG1028">
    <property type="taxonomic scope" value="Bacteria"/>
</dbReference>
<evidence type="ECO:0000313" key="11">
    <source>
        <dbReference type="Proteomes" id="UP000030121"/>
    </source>
</evidence>
<dbReference type="NCBIfam" id="NF009466">
    <property type="entry name" value="PRK12826.1-2"/>
    <property type="match status" value="1"/>
</dbReference>
<dbReference type="FunFam" id="3.40.50.720:FF:000115">
    <property type="entry name" value="3-oxoacyl-[acyl-carrier-protein] reductase FabG"/>
    <property type="match status" value="1"/>
</dbReference>
<organism evidence="10 11">
    <name type="scientific">Flavobacterium suncheonense GH29-5 = DSM 17707</name>
    <dbReference type="NCBI Taxonomy" id="1121899"/>
    <lineage>
        <taxon>Bacteria</taxon>
        <taxon>Pseudomonadati</taxon>
        <taxon>Bacteroidota</taxon>
        <taxon>Flavobacteriia</taxon>
        <taxon>Flavobacteriales</taxon>
        <taxon>Flavobacteriaceae</taxon>
        <taxon>Flavobacterium</taxon>
    </lineage>
</organism>
<evidence type="ECO:0000256" key="8">
    <source>
        <dbReference type="RuleBase" id="RU366074"/>
    </source>
</evidence>
<comment type="similarity">
    <text evidence="2 8">Belongs to the short-chain dehydrogenases/reductases (SDR) family.</text>
</comment>
<dbReference type="InterPro" id="IPR020904">
    <property type="entry name" value="Sc_DH/Rdtase_CS"/>
</dbReference>
<proteinExistence type="inferred from homology"/>
<dbReference type="PANTHER" id="PTHR42879:SF2">
    <property type="entry name" value="3-OXOACYL-[ACYL-CARRIER-PROTEIN] REDUCTASE FABG"/>
    <property type="match status" value="1"/>
</dbReference>
<dbReference type="OrthoDB" id="9803333at2"/>
<sequence length="248" mass="26235">MKLLEGKTAIITGASRGIGRGIAEVFAKNGANVAFTYSSSAAAAQELENELTALGVKAKGYQSNAADFNEAQKLVDDVIAEFGNVDILINNAGITKDNLLMRISEEDFDSVIDVNLKSVFNMTKAVQKIMLKNRAGSIINMSSVVGVKGNAGQTNYAASKAGVIGFSKSVALELGSRNIRCNVIAPGFIETEMTAKLNEDVVKGWRENIPLKRGGTPEDVANACVFLSCDMSAYITGQVINVDGGMLT</sequence>
<reference evidence="10 11" key="1">
    <citation type="submission" date="2013-09" db="EMBL/GenBank/DDBJ databases">
        <authorList>
            <person name="Zeng Z."/>
            <person name="Chen C."/>
        </authorList>
    </citation>
    <scope>NUCLEOTIDE SEQUENCE [LARGE SCALE GENOMIC DNA]</scope>
    <source>
        <strain evidence="10 11">GH29-5</strain>
    </source>
</reference>
<dbReference type="InterPro" id="IPR050259">
    <property type="entry name" value="SDR"/>
</dbReference>
<protein>
    <recommendedName>
        <fullName evidence="8">3-oxoacyl-[acyl-carrier-protein] reductase</fullName>
        <ecNumber evidence="8">1.1.1.100</ecNumber>
    </recommendedName>
</protein>
<keyword evidence="8" id="KW-0443">Lipid metabolism</keyword>
<dbReference type="RefSeq" id="WP_026981553.1">
    <property type="nucleotide sequence ID" value="NZ_JRLW01000004.1"/>
</dbReference>
<dbReference type="InterPro" id="IPR057326">
    <property type="entry name" value="KR_dom"/>
</dbReference>
<comment type="catalytic activity">
    <reaction evidence="5 8">
        <text>a (3R)-hydroxyacyl-[ACP] + NADP(+) = a 3-oxoacyl-[ACP] + NADPH + H(+)</text>
        <dbReference type="Rhea" id="RHEA:17397"/>
        <dbReference type="Rhea" id="RHEA-COMP:9916"/>
        <dbReference type="Rhea" id="RHEA-COMP:9945"/>
        <dbReference type="ChEBI" id="CHEBI:15378"/>
        <dbReference type="ChEBI" id="CHEBI:57783"/>
        <dbReference type="ChEBI" id="CHEBI:58349"/>
        <dbReference type="ChEBI" id="CHEBI:78776"/>
        <dbReference type="ChEBI" id="CHEBI:78827"/>
        <dbReference type="EC" id="1.1.1.100"/>
    </reaction>
</comment>
<accession>A0A0A2MBF7</accession>
<comment type="caution">
    <text evidence="10">The sequence shown here is derived from an EMBL/GenBank/DDBJ whole genome shotgun (WGS) entry which is preliminary data.</text>
</comment>
<evidence type="ECO:0000313" key="10">
    <source>
        <dbReference type="EMBL" id="KGO90022.1"/>
    </source>
</evidence>
<evidence type="ECO:0000256" key="1">
    <source>
        <dbReference type="ARBA" id="ARBA00002607"/>
    </source>
</evidence>
<dbReference type="UniPathway" id="UPA00094"/>
<keyword evidence="3 7" id="KW-0521">NADP</keyword>
<dbReference type="NCBIfam" id="TIGR01830">
    <property type="entry name" value="3oxo_ACP_reduc"/>
    <property type="match status" value="1"/>
</dbReference>
<dbReference type="SUPFAM" id="SSF51735">
    <property type="entry name" value="NAD(P)-binding Rossmann-fold domains"/>
    <property type="match status" value="1"/>
</dbReference>
<dbReference type="InterPro" id="IPR036291">
    <property type="entry name" value="NAD(P)-bd_dom_sf"/>
</dbReference>
<dbReference type="AlphaFoldDB" id="A0A0A2MBF7"/>
<gene>
    <name evidence="10" type="ORF">Q764_05280</name>
</gene>